<reference evidence="3 4" key="1">
    <citation type="journal article" date="2014" name="Int. J. Syst. Evol. Microbiol.">
        <title>Complete genome sequence of Corynebacterium casei LMG S-19264T (=DSM 44701T), isolated from a smear-ripened cheese.</title>
        <authorList>
            <consortium name="US DOE Joint Genome Institute (JGI-PGF)"/>
            <person name="Walter F."/>
            <person name="Albersmeier A."/>
            <person name="Kalinowski J."/>
            <person name="Ruckert C."/>
        </authorList>
    </citation>
    <scope>NUCLEOTIDE SEQUENCE [LARGE SCALE GENOMIC DNA]</scope>
    <source>
        <strain evidence="3 4">NBRC 112289</strain>
    </source>
</reference>
<dbReference type="Proteomes" id="UP001157160">
    <property type="component" value="Unassembled WGS sequence"/>
</dbReference>
<feature type="region of interest" description="Disordered" evidence="1">
    <location>
        <begin position="316"/>
        <end position="337"/>
    </location>
</feature>
<dbReference type="EMBL" id="BSUL01000001">
    <property type="protein sequence ID" value="GMA28672.1"/>
    <property type="molecule type" value="Genomic_DNA"/>
</dbReference>
<dbReference type="AlphaFoldDB" id="A0AA37UUB9"/>
<dbReference type="Gene3D" id="3.40.50.2000">
    <property type="entry name" value="Glycogen Phosphorylase B"/>
    <property type="match status" value="1"/>
</dbReference>
<evidence type="ECO:0000313" key="4">
    <source>
        <dbReference type="Proteomes" id="UP001157160"/>
    </source>
</evidence>
<sequence>MSGTGWYVHHHGRGHLTRFLAVRRHLPGPVTVFSTLEAPASLPAGTVWVRLPRDDDGVADGAEPSAGGALHWAPLHHGGHRERMAVIAAACARHRFDRFVVDVSVEVALLVRLLGVPTVVVAQPGDRDDDPHRLAYRAATRILAPWADGLQTTPVIEANRERVRFSGAISRFDERMPDAGERTGPVLVLGAAAGPLPTSDAVHLDGTAWQDDPWTLLASSDVVVTAAGQNALADLAASGARAIVVPQERPFGEQRASADVLEREGLALVLDAWPSVEEWPGHLECARALRPDWSAWRVRGGAARAAAAIEAVGAGQAARADAPDTGQLAADDAGSLP</sequence>
<evidence type="ECO:0000256" key="1">
    <source>
        <dbReference type="SAM" id="MobiDB-lite"/>
    </source>
</evidence>
<dbReference type="SUPFAM" id="SSF53756">
    <property type="entry name" value="UDP-Glycosyltransferase/glycogen phosphorylase"/>
    <property type="match status" value="1"/>
</dbReference>
<dbReference type="InterPro" id="IPR007235">
    <property type="entry name" value="Glyco_trans_28_C"/>
</dbReference>
<evidence type="ECO:0000259" key="2">
    <source>
        <dbReference type="Pfam" id="PF04101"/>
    </source>
</evidence>
<accession>A0AA37UUB9</accession>
<proteinExistence type="predicted"/>
<dbReference type="RefSeq" id="WP_284232052.1">
    <property type="nucleotide sequence ID" value="NZ_BSUL01000001.1"/>
</dbReference>
<keyword evidence="4" id="KW-1185">Reference proteome</keyword>
<protein>
    <recommendedName>
        <fullName evidence="2">Glycosyl transferase family 28 C-terminal domain-containing protein</fullName>
    </recommendedName>
</protein>
<organism evidence="3 4">
    <name type="scientific">Arenivirga flava</name>
    <dbReference type="NCBI Taxonomy" id="1930060"/>
    <lineage>
        <taxon>Bacteria</taxon>
        <taxon>Bacillati</taxon>
        <taxon>Actinomycetota</taxon>
        <taxon>Actinomycetes</taxon>
        <taxon>Micrococcales</taxon>
        <taxon>Microbacteriaceae</taxon>
        <taxon>Arenivirga</taxon>
    </lineage>
</organism>
<feature type="domain" description="Glycosyl transferase family 28 C-terminal" evidence="2">
    <location>
        <begin position="215"/>
        <end position="271"/>
    </location>
</feature>
<dbReference type="Pfam" id="PF04101">
    <property type="entry name" value="Glyco_tran_28_C"/>
    <property type="match status" value="1"/>
</dbReference>
<name>A0AA37UUB9_9MICO</name>
<comment type="caution">
    <text evidence="3">The sequence shown here is derived from an EMBL/GenBank/DDBJ whole genome shotgun (WGS) entry which is preliminary data.</text>
</comment>
<dbReference type="GO" id="GO:0016758">
    <property type="term" value="F:hexosyltransferase activity"/>
    <property type="evidence" value="ECO:0007669"/>
    <property type="project" value="InterPro"/>
</dbReference>
<evidence type="ECO:0000313" key="3">
    <source>
        <dbReference type="EMBL" id="GMA28672.1"/>
    </source>
</evidence>
<gene>
    <name evidence="3" type="ORF">GCM10025874_19250</name>
</gene>